<dbReference type="Proteomes" id="UP001056120">
    <property type="component" value="Linkage Group LG06"/>
</dbReference>
<evidence type="ECO:0000313" key="2">
    <source>
        <dbReference type="Proteomes" id="UP001056120"/>
    </source>
</evidence>
<name>A0ACB9J379_9ASTR</name>
<keyword evidence="2" id="KW-1185">Reference proteome</keyword>
<evidence type="ECO:0000313" key="1">
    <source>
        <dbReference type="EMBL" id="KAI3814393.1"/>
    </source>
</evidence>
<accession>A0ACB9J379</accession>
<dbReference type="EMBL" id="CM042023">
    <property type="protein sequence ID" value="KAI3814393.1"/>
    <property type="molecule type" value="Genomic_DNA"/>
</dbReference>
<proteinExistence type="predicted"/>
<gene>
    <name evidence="1" type="ORF">L1987_19147</name>
</gene>
<sequence length="95" mass="11188">MAMAVEKVRLLPVVFSNKNFLLIEVHANRHQRVENEKTIDIGKRTFISMNNIWDEIDVWKQRKGRFPQRHISFEILLTQKEIRAGRSDLKAINGC</sequence>
<comment type="caution">
    <text evidence="1">The sequence shown here is derived from an EMBL/GenBank/DDBJ whole genome shotgun (WGS) entry which is preliminary data.</text>
</comment>
<organism evidence="1 2">
    <name type="scientific">Smallanthus sonchifolius</name>
    <dbReference type="NCBI Taxonomy" id="185202"/>
    <lineage>
        <taxon>Eukaryota</taxon>
        <taxon>Viridiplantae</taxon>
        <taxon>Streptophyta</taxon>
        <taxon>Embryophyta</taxon>
        <taxon>Tracheophyta</taxon>
        <taxon>Spermatophyta</taxon>
        <taxon>Magnoliopsida</taxon>
        <taxon>eudicotyledons</taxon>
        <taxon>Gunneridae</taxon>
        <taxon>Pentapetalae</taxon>
        <taxon>asterids</taxon>
        <taxon>campanulids</taxon>
        <taxon>Asterales</taxon>
        <taxon>Asteraceae</taxon>
        <taxon>Asteroideae</taxon>
        <taxon>Heliantheae alliance</taxon>
        <taxon>Millerieae</taxon>
        <taxon>Smallanthus</taxon>
    </lineage>
</organism>
<protein>
    <submittedName>
        <fullName evidence="1">Uncharacterized protein</fullName>
    </submittedName>
</protein>
<reference evidence="1 2" key="2">
    <citation type="journal article" date="2022" name="Mol. Ecol. Resour.">
        <title>The genomes of chicory, endive, great burdock and yacon provide insights into Asteraceae paleo-polyploidization history and plant inulin production.</title>
        <authorList>
            <person name="Fan W."/>
            <person name="Wang S."/>
            <person name="Wang H."/>
            <person name="Wang A."/>
            <person name="Jiang F."/>
            <person name="Liu H."/>
            <person name="Zhao H."/>
            <person name="Xu D."/>
            <person name="Zhang Y."/>
        </authorList>
    </citation>
    <scope>NUCLEOTIDE SEQUENCE [LARGE SCALE GENOMIC DNA]</scope>
    <source>
        <strain evidence="2">cv. Yunnan</strain>
        <tissue evidence="1">Leaves</tissue>
    </source>
</reference>
<reference evidence="2" key="1">
    <citation type="journal article" date="2022" name="Mol. Ecol. Resour.">
        <title>The genomes of chicory, endive, great burdock and yacon provide insights into Asteraceae palaeo-polyploidization history and plant inulin production.</title>
        <authorList>
            <person name="Fan W."/>
            <person name="Wang S."/>
            <person name="Wang H."/>
            <person name="Wang A."/>
            <person name="Jiang F."/>
            <person name="Liu H."/>
            <person name="Zhao H."/>
            <person name="Xu D."/>
            <person name="Zhang Y."/>
        </authorList>
    </citation>
    <scope>NUCLEOTIDE SEQUENCE [LARGE SCALE GENOMIC DNA]</scope>
    <source>
        <strain evidence="2">cv. Yunnan</strain>
    </source>
</reference>